<keyword evidence="2" id="KW-1133">Transmembrane helix</keyword>
<dbReference type="Proteomes" id="UP000275078">
    <property type="component" value="Unassembled WGS sequence"/>
</dbReference>
<evidence type="ECO:0000256" key="1">
    <source>
        <dbReference type="SAM" id="MobiDB-lite"/>
    </source>
</evidence>
<accession>A0A3N4HWP8</accession>
<reference evidence="4 5" key="1">
    <citation type="journal article" date="2018" name="Nat. Ecol. Evol.">
        <title>Pezizomycetes genomes reveal the molecular basis of ectomycorrhizal truffle lifestyle.</title>
        <authorList>
            <person name="Murat C."/>
            <person name="Payen T."/>
            <person name="Noel B."/>
            <person name="Kuo A."/>
            <person name="Morin E."/>
            <person name="Chen J."/>
            <person name="Kohler A."/>
            <person name="Krizsan K."/>
            <person name="Balestrini R."/>
            <person name="Da Silva C."/>
            <person name="Montanini B."/>
            <person name="Hainaut M."/>
            <person name="Levati E."/>
            <person name="Barry K.W."/>
            <person name="Belfiori B."/>
            <person name="Cichocki N."/>
            <person name="Clum A."/>
            <person name="Dockter R.B."/>
            <person name="Fauchery L."/>
            <person name="Guy J."/>
            <person name="Iotti M."/>
            <person name="Le Tacon F."/>
            <person name="Lindquist E.A."/>
            <person name="Lipzen A."/>
            <person name="Malagnac F."/>
            <person name="Mello A."/>
            <person name="Molinier V."/>
            <person name="Miyauchi S."/>
            <person name="Poulain J."/>
            <person name="Riccioni C."/>
            <person name="Rubini A."/>
            <person name="Sitrit Y."/>
            <person name="Splivallo R."/>
            <person name="Traeger S."/>
            <person name="Wang M."/>
            <person name="Zifcakova L."/>
            <person name="Wipf D."/>
            <person name="Zambonelli A."/>
            <person name="Paolocci F."/>
            <person name="Nowrousian M."/>
            <person name="Ottonello S."/>
            <person name="Baldrian P."/>
            <person name="Spatafora J.W."/>
            <person name="Henrissat B."/>
            <person name="Nagy L.G."/>
            <person name="Aury J.M."/>
            <person name="Wincker P."/>
            <person name="Grigoriev I.V."/>
            <person name="Bonfante P."/>
            <person name="Martin F.M."/>
        </authorList>
    </citation>
    <scope>NUCLEOTIDE SEQUENCE [LARGE SCALE GENOMIC DNA]</scope>
    <source>
        <strain evidence="4 5">RN42</strain>
    </source>
</reference>
<feature type="region of interest" description="Disordered" evidence="1">
    <location>
        <begin position="118"/>
        <end position="138"/>
    </location>
</feature>
<feature type="compositionally biased region" description="Low complexity" evidence="1">
    <location>
        <begin position="27"/>
        <end position="45"/>
    </location>
</feature>
<feature type="chain" id="PRO_5018185907" evidence="3">
    <location>
        <begin position="28"/>
        <end position="138"/>
    </location>
</feature>
<keyword evidence="3" id="KW-0732">Signal</keyword>
<dbReference type="EMBL" id="ML119725">
    <property type="protein sequence ID" value="RPA77526.1"/>
    <property type="molecule type" value="Genomic_DNA"/>
</dbReference>
<evidence type="ECO:0000256" key="2">
    <source>
        <dbReference type="SAM" id="Phobius"/>
    </source>
</evidence>
<gene>
    <name evidence="4" type="ORF">BJ508DRAFT_417041</name>
</gene>
<feature type="signal peptide" evidence="3">
    <location>
        <begin position="1"/>
        <end position="27"/>
    </location>
</feature>
<sequence length="138" mass="15107">MARSSSPPHLSTLPTLLTLLLTHLTRAHPLPSDPSDPTTITPPTSKKVERKPAPLIAIILPLVFLVAGFIGAIWYLSYRRKRKAAAENGSEINADISDLRNASGESFADLKAEMEAKVREAERERRRKAKAQAAQAKS</sequence>
<evidence type="ECO:0000256" key="3">
    <source>
        <dbReference type="SAM" id="SignalP"/>
    </source>
</evidence>
<feature type="region of interest" description="Disordered" evidence="1">
    <location>
        <begin position="27"/>
        <end position="47"/>
    </location>
</feature>
<protein>
    <submittedName>
        <fullName evidence="4">Uncharacterized protein</fullName>
    </submittedName>
</protein>
<proteinExistence type="predicted"/>
<name>A0A3N4HWP8_ASCIM</name>
<organism evidence="4 5">
    <name type="scientific">Ascobolus immersus RN42</name>
    <dbReference type="NCBI Taxonomy" id="1160509"/>
    <lineage>
        <taxon>Eukaryota</taxon>
        <taxon>Fungi</taxon>
        <taxon>Dikarya</taxon>
        <taxon>Ascomycota</taxon>
        <taxon>Pezizomycotina</taxon>
        <taxon>Pezizomycetes</taxon>
        <taxon>Pezizales</taxon>
        <taxon>Ascobolaceae</taxon>
        <taxon>Ascobolus</taxon>
    </lineage>
</organism>
<keyword evidence="2" id="KW-0472">Membrane</keyword>
<dbReference type="AlphaFoldDB" id="A0A3N4HWP8"/>
<evidence type="ECO:0000313" key="4">
    <source>
        <dbReference type="EMBL" id="RPA77526.1"/>
    </source>
</evidence>
<evidence type="ECO:0000313" key="5">
    <source>
        <dbReference type="Proteomes" id="UP000275078"/>
    </source>
</evidence>
<keyword evidence="2" id="KW-0812">Transmembrane</keyword>
<keyword evidence="5" id="KW-1185">Reference proteome</keyword>
<feature type="transmembrane region" description="Helical" evidence="2">
    <location>
        <begin position="53"/>
        <end position="76"/>
    </location>
</feature>